<evidence type="ECO:0000313" key="3">
    <source>
        <dbReference type="Proteomes" id="UP000324222"/>
    </source>
</evidence>
<dbReference type="Proteomes" id="UP000324222">
    <property type="component" value="Unassembled WGS sequence"/>
</dbReference>
<dbReference type="EMBL" id="VSRR010001175">
    <property type="protein sequence ID" value="MPC23179.1"/>
    <property type="molecule type" value="Genomic_DNA"/>
</dbReference>
<evidence type="ECO:0000256" key="1">
    <source>
        <dbReference type="SAM" id="MobiDB-lite"/>
    </source>
</evidence>
<reference evidence="2 3" key="1">
    <citation type="submission" date="2019-05" db="EMBL/GenBank/DDBJ databases">
        <title>Another draft genome of Portunus trituberculatus and its Hox gene families provides insights of decapod evolution.</title>
        <authorList>
            <person name="Jeong J.-H."/>
            <person name="Song I."/>
            <person name="Kim S."/>
            <person name="Choi T."/>
            <person name="Kim D."/>
            <person name="Ryu S."/>
            <person name="Kim W."/>
        </authorList>
    </citation>
    <scope>NUCLEOTIDE SEQUENCE [LARGE SCALE GENOMIC DNA]</scope>
    <source>
        <tissue evidence="2">Muscle</tissue>
    </source>
</reference>
<evidence type="ECO:0000313" key="2">
    <source>
        <dbReference type="EMBL" id="MPC23179.1"/>
    </source>
</evidence>
<organism evidence="2 3">
    <name type="scientific">Portunus trituberculatus</name>
    <name type="common">Swimming crab</name>
    <name type="synonym">Neptunus trituberculatus</name>
    <dbReference type="NCBI Taxonomy" id="210409"/>
    <lineage>
        <taxon>Eukaryota</taxon>
        <taxon>Metazoa</taxon>
        <taxon>Ecdysozoa</taxon>
        <taxon>Arthropoda</taxon>
        <taxon>Crustacea</taxon>
        <taxon>Multicrustacea</taxon>
        <taxon>Malacostraca</taxon>
        <taxon>Eumalacostraca</taxon>
        <taxon>Eucarida</taxon>
        <taxon>Decapoda</taxon>
        <taxon>Pleocyemata</taxon>
        <taxon>Brachyura</taxon>
        <taxon>Eubrachyura</taxon>
        <taxon>Portunoidea</taxon>
        <taxon>Portunidae</taxon>
        <taxon>Portuninae</taxon>
        <taxon>Portunus</taxon>
    </lineage>
</organism>
<sequence>MKLSPSLSVPSTQQEVCGRMLVSPLASPSTAWTLSPPAPPHPRTAEASQELIIYPQWPLQLYTQHLPHPT</sequence>
<dbReference type="AlphaFoldDB" id="A0A5B7DQ13"/>
<keyword evidence="3" id="KW-1185">Reference proteome</keyword>
<proteinExistence type="predicted"/>
<feature type="region of interest" description="Disordered" evidence="1">
    <location>
        <begin position="27"/>
        <end position="47"/>
    </location>
</feature>
<accession>A0A5B7DQ13</accession>
<comment type="caution">
    <text evidence="2">The sequence shown here is derived from an EMBL/GenBank/DDBJ whole genome shotgun (WGS) entry which is preliminary data.</text>
</comment>
<name>A0A5B7DQ13_PORTR</name>
<gene>
    <name evidence="2" type="ORF">E2C01_016218</name>
</gene>
<protein>
    <submittedName>
        <fullName evidence="2">Uncharacterized protein</fullName>
    </submittedName>
</protein>